<dbReference type="Gene3D" id="3.40.630.30">
    <property type="match status" value="1"/>
</dbReference>
<evidence type="ECO:0000313" key="4">
    <source>
        <dbReference type="EMBL" id="PFG27036.1"/>
    </source>
</evidence>
<evidence type="ECO:0000256" key="2">
    <source>
        <dbReference type="ARBA" id="ARBA00023315"/>
    </source>
</evidence>
<evidence type="ECO:0000259" key="3">
    <source>
        <dbReference type="PROSITE" id="PS51186"/>
    </source>
</evidence>
<dbReference type="Pfam" id="PF00583">
    <property type="entry name" value="Acetyltransf_1"/>
    <property type="match status" value="1"/>
</dbReference>
<keyword evidence="1" id="KW-0808">Transferase</keyword>
<feature type="domain" description="N-acetyltransferase" evidence="3">
    <location>
        <begin position="3"/>
        <end position="171"/>
    </location>
</feature>
<dbReference type="SUPFAM" id="SSF55729">
    <property type="entry name" value="Acyl-CoA N-acyltransferases (Nat)"/>
    <property type="match status" value="1"/>
</dbReference>
<dbReference type="Proteomes" id="UP000221653">
    <property type="component" value="Unassembled WGS sequence"/>
</dbReference>
<keyword evidence="4" id="KW-0687">Ribonucleoprotein</keyword>
<dbReference type="RefSeq" id="WP_048381336.1">
    <property type="nucleotide sequence ID" value="NZ_LDYE01000011.1"/>
</dbReference>
<keyword evidence="4" id="KW-0689">Ribosomal protein</keyword>
<dbReference type="InterPro" id="IPR016181">
    <property type="entry name" value="Acyl_CoA_acyltransferase"/>
</dbReference>
<evidence type="ECO:0000256" key="1">
    <source>
        <dbReference type="ARBA" id="ARBA00022679"/>
    </source>
</evidence>
<dbReference type="OrthoDB" id="143110at2"/>
<dbReference type="AlphaFoldDB" id="A0A2A9DKZ5"/>
<protein>
    <submittedName>
        <fullName evidence="4">Ribosomal protein S18 acetylase RimI-like enzyme</fullName>
    </submittedName>
</protein>
<name>A0A2A9DKZ5_9CORY</name>
<dbReference type="InterPro" id="IPR050832">
    <property type="entry name" value="Bact_Acetyltransf"/>
</dbReference>
<sequence length="171" mass="18932">MAPVIRRLTVSDASVVAKLGRETFLATFGHTDTAENMQAYVDEAFALPRISAELANPESEFYCVLIDDLPAGYLKINTGSAQTEPYGEEALEIQRLYLHHAFHGRGLGSAFMTKALERGRALGKKKVWLGVADFNEPALRLYTKFGFTHIGEHYFTIGTSTDVDLIYGRAL</sequence>
<keyword evidence="5" id="KW-1185">Reference proteome</keyword>
<keyword evidence="2" id="KW-0012">Acyltransferase</keyword>
<reference evidence="4 5" key="1">
    <citation type="submission" date="2017-10" db="EMBL/GenBank/DDBJ databases">
        <title>Sequencing the genomes of 1000 actinobacteria strains.</title>
        <authorList>
            <person name="Klenk H.-P."/>
        </authorList>
    </citation>
    <scope>NUCLEOTIDE SEQUENCE [LARGE SCALE GENOMIC DNA]</scope>
    <source>
        <strain evidence="4 5">DSM 20688</strain>
    </source>
</reference>
<dbReference type="CDD" id="cd04301">
    <property type="entry name" value="NAT_SF"/>
    <property type="match status" value="1"/>
</dbReference>
<dbReference type="GO" id="GO:0016747">
    <property type="term" value="F:acyltransferase activity, transferring groups other than amino-acyl groups"/>
    <property type="evidence" value="ECO:0007669"/>
    <property type="project" value="InterPro"/>
</dbReference>
<evidence type="ECO:0000313" key="5">
    <source>
        <dbReference type="Proteomes" id="UP000221653"/>
    </source>
</evidence>
<dbReference type="InterPro" id="IPR000182">
    <property type="entry name" value="GNAT_dom"/>
</dbReference>
<dbReference type="PROSITE" id="PS51186">
    <property type="entry name" value="GNAT"/>
    <property type="match status" value="1"/>
</dbReference>
<proteinExistence type="predicted"/>
<comment type="caution">
    <text evidence="4">The sequence shown here is derived from an EMBL/GenBank/DDBJ whole genome shotgun (WGS) entry which is preliminary data.</text>
</comment>
<gene>
    <name evidence="4" type="ORF">ATK06_0081</name>
</gene>
<accession>A0A2A9DKZ5</accession>
<dbReference type="GO" id="GO:0005840">
    <property type="term" value="C:ribosome"/>
    <property type="evidence" value="ECO:0007669"/>
    <property type="project" value="UniProtKB-KW"/>
</dbReference>
<dbReference type="EMBL" id="PDJF01000001">
    <property type="protein sequence ID" value="PFG27036.1"/>
    <property type="molecule type" value="Genomic_DNA"/>
</dbReference>
<dbReference type="PANTHER" id="PTHR43877">
    <property type="entry name" value="AMINOALKYLPHOSPHONATE N-ACETYLTRANSFERASE-RELATED-RELATED"/>
    <property type="match status" value="1"/>
</dbReference>
<organism evidence="4 5">
    <name type="scientific">Corynebacterium renale</name>
    <dbReference type="NCBI Taxonomy" id="1724"/>
    <lineage>
        <taxon>Bacteria</taxon>
        <taxon>Bacillati</taxon>
        <taxon>Actinomycetota</taxon>
        <taxon>Actinomycetes</taxon>
        <taxon>Mycobacteriales</taxon>
        <taxon>Corynebacteriaceae</taxon>
        <taxon>Corynebacterium</taxon>
    </lineage>
</organism>